<sequence>MQKCIILFVRDYSVFSMLELLKTIRNWYPESNIPIWGGLMDRLNVCQRCFNKTHCTSAAEMVLMFISSPDMKVWNVTLDKTCNSMITIRQKLTTFKEKVELKLYSIALMYFSSRHIDKLDTIQIKAFQEIFPNIILYPIYGDASIGGETWVEIISTTFMEGQNTTFMILTYN</sequence>
<keyword evidence="1" id="KW-1185">Reference proteome</keyword>
<name>A0ABM1HXA0_POLDO</name>
<accession>A0ABM1HXA0</accession>
<dbReference type="RefSeq" id="XP_015172587.1">
    <property type="nucleotide sequence ID" value="XM_015317101.1"/>
</dbReference>
<evidence type="ECO:0000313" key="2">
    <source>
        <dbReference type="RefSeq" id="XP_015172587.1"/>
    </source>
</evidence>
<dbReference type="GeneID" id="107064424"/>
<organism evidence="1 2">
    <name type="scientific">Polistes dominula</name>
    <name type="common">European paper wasp</name>
    <name type="synonym">Vespa dominula</name>
    <dbReference type="NCBI Taxonomy" id="743375"/>
    <lineage>
        <taxon>Eukaryota</taxon>
        <taxon>Metazoa</taxon>
        <taxon>Ecdysozoa</taxon>
        <taxon>Arthropoda</taxon>
        <taxon>Hexapoda</taxon>
        <taxon>Insecta</taxon>
        <taxon>Pterygota</taxon>
        <taxon>Neoptera</taxon>
        <taxon>Endopterygota</taxon>
        <taxon>Hymenoptera</taxon>
        <taxon>Apocrita</taxon>
        <taxon>Aculeata</taxon>
        <taxon>Vespoidea</taxon>
        <taxon>Vespidae</taxon>
        <taxon>Polistinae</taxon>
        <taxon>Polistini</taxon>
        <taxon>Polistes</taxon>
    </lineage>
</organism>
<gene>
    <name evidence="2" type="primary">LOC107064424</name>
</gene>
<reference evidence="2" key="1">
    <citation type="submission" date="2025-08" db="UniProtKB">
        <authorList>
            <consortium name="RefSeq"/>
        </authorList>
    </citation>
    <scope>IDENTIFICATION</scope>
    <source>
        <tissue evidence="2">Whole body</tissue>
    </source>
</reference>
<protein>
    <submittedName>
        <fullName evidence="2">Uncharacterized protein LOC107064424</fullName>
    </submittedName>
</protein>
<proteinExistence type="predicted"/>
<dbReference type="Proteomes" id="UP000694924">
    <property type="component" value="Unplaced"/>
</dbReference>
<evidence type="ECO:0000313" key="1">
    <source>
        <dbReference type="Proteomes" id="UP000694924"/>
    </source>
</evidence>